<dbReference type="Proteomes" id="UP001497516">
    <property type="component" value="Chromosome 10"/>
</dbReference>
<dbReference type="AlphaFoldDB" id="A0AAV2CRA7"/>
<evidence type="ECO:0000313" key="2">
    <source>
        <dbReference type="EMBL" id="CAL1358942.1"/>
    </source>
</evidence>
<reference evidence="2 3" key="1">
    <citation type="submission" date="2024-04" db="EMBL/GenBank/DDBJ databases">
        <authorList>
            <person name="Fracassetti M."/>
        </authorList>
    </citation>
    <scope>NUCLEOTIDE SEQUENCE [LARGE SCALE GENOMIC DNA]</scope>
</reference>
<feature type="domain" description="Reverse transcriptase" evidence="1">
    <location>
        <begin position="1"/>
        <end position="247"/>
    </location>
</feature>
<evidence type="ECO:0000259" key="1">
    <source>
        <dbReference type="PROSITE" id="PS50878"/>
    </source>
</evidence>
<dbReference type="InterPro" id="IPR000477">
    <property type="entry name" value="RT_dom"/>
</dbReference>
<keyword evidence="3" id="KW-1185">Reference proteome</keyword>
<dbReference type="PANTHER" id="PTHR31635:SF196">
    <property type="entry name" value="REVERSE TRANSCRIPTASE DOMAIN-CONTAINING PROTEIN-RELATED"/>
    <property type="match status" value="1"/>
</dbReference>
<organism evidence="2 3">
    <name type="scientific">Linum trigynum</name>
    <dbReference type="NCBI Taxonomy" id="586398"/>
    <lineage>
        <taxon>Eukaryota</taxon>
        <taxon>Viridiplantae</taxon>
        <taxon>Streptophyta</taxon>
        <taxon>Embryophyta</taxon>
        <taxon>Tracheophyta</taxon>
        <taxon>Spermatophyta</taxon>
        <taxon>Magnoliopsida</taxon>
        <taxon>eudicotyledons</taxon>
        <taxon>Gunneridae</taxon>
        <taxon>Pentapetalae</taxon>
        <taxon>rosids</taxon>
        <taxon>fabids</taxon>
        <taxon>Malpighiales</taxon>
        <taxon>Linaceae</taxon>
        <taxon>Linum</taxon>
    </lineage>
</organism>
<dbReference type="Pfam" id="PF00078">
    <property type="entry name" value="RVT_1"/>
    <property type="match status" value="1"/>
</dbReference>
<proteinExistence type="predicted"/>
<protein>
    <recommendedName>
        <fullName evidence="1">Reverse transcriptase domain-containing protein</fullName>
    </recommendedName>
</protein>
<dbReference type="InterPro" id="IPR043502">
    <property type="entry name" value="DNA/RNA_pol_sf"/>
</dbReference>
<gene>
    <name evidence="2" type="ORF">LTRI10_LOCUS6463</name>
</gene>
<dbReference type="PROSITE" id="PS50878">
    <property type="entry name" value="RT_POL"/>
    <property type="match status" value="1"/>
</dbReference>
<dbReference type="EMBL" id="OZ034814">
    <property type="protein sequence ID" value="CAL1358942.1"/>
    <property type="molecule type" value="Genomic_DNA"/>
</dbReference>
<dbReference type="PANTHER" id="PTHR31635">
    <property type="entry name" value="REVERSE TRANSCRIPTASE DOMAIN-CONTAINING PROTEIN-RELATED"/>
    <property type="match status" value="1"/>
</dbReference>
<name>A0AAV2CRA7_9ROSI</name>
<sequence length="247" mass="28336">MLFIIISGLEAQDCEIPEVSAINCCNFRYMVITKIMATRFQVWLPSLIYEMQSAFTGGRQIHDNIVIVHEVLNHFKKLKIGKKRDMMIKLDMKKAYDLVEWKCLLSLLKAYGFGEKWCSWIKECISTVRFKILVNGSPTEGFTPSRGIRQGDPLSPLLFILMTNALSFLVEKSIELKHLKGLKLNQNCPRLTNCLFADDTVFFVEASLREAANLMKVIRDYGAFTGQEINTNKSPVFFSFNVNDEER</sequence>
<evidence type="ECO:0000313" key="3">
    <source>
        <dbReference type="Proteomes" id="UP001497516"/>
    </source>
</evidence>
<accession>A0AAV2CRA7</accession>
<dbReference type="SUPFAM" id="SSF56672">
    <property type="entry name" value="DNA/RNA polymerases"/>
    <property type="match status" value="1"/>
</dbReference>
<dbReference type="CDD" id="cd01650">
    <property type="entry name" value="RT_nLTR_like"/>
    <property type="match status" value="1"/>
</dbReference>